<reference evidence="1 2" key="1">
    <citation type="submission" date="2019-10" db="EMBL/GenBank/DDBJ databases">
        <title>Nonomuraea sp. nov., isolated from Phyllanthus amarus.</title>
        <authorList>
            <person name="Klykleung N."/>
            <person name="Tanasupawat S."/>
        </authorList>
    </citation>
    <scope>NUCLEOTIDE SEQUENCE [LARGE SCALE GENOMIC DNA]</scope>
    <source>
        <strain evidence="1 2">PA1-10</strain>
    </source>
</reference>
<evidence type="ECO:0000313" key="2">
    <source>
        <dbReference type="Proteomes" id="UP000312512"/>
    </source>
</evidence>
<proteinExistence type="predicted"/>
<dbReference type="EMBL" id="VDLX02000016">
    <property type="protein sequence ID" value="KAB8190222.1"/>
    <property type="molecule type" value="Genomic_DNA"/>
</dbReference>
<dbReference type="Proteomes" id="UP000312512">
    <property type="component" value="Unassembled WGS sequence"/>
</dbReference>
<protein>
    <submittedName>
        <fullName evidence="1">Uncharacterized protein</fullName>
    </submittedName>
</protein>
<dbReference type="RefSeq" id="WP_139634701.1">
    <property type="nucleotide sequence ID" value="NZ_VDLX02000016.1"/>
</dbReference>
<comment type="caution">
    <text evidence="1">The sequence shown here is derived from an EMBL/GenBank/DDBJ whole genome shotgun (WGS) entry which is preliminary data.</text>
</comment>
<name>A0A5C4VVH3_9ACTN</name>
<accession>A0A5C4VVH3</accession>
<gene>
    <name evidence="1" type="ORF">FH608_035135</name>
</gene>
<dbReference type="AlphaFoldDB" id="A0A5C4VVH3"/>
<sequence length="110" mass="12050">MTHDHRTALINGLLHLASFLEAHPQVPVSSNVTVHHFPGQNSDADQRAEIDQIAALVGSQIDYEDSPYGHYATSRLFGPVEYRAVAILATARARHDADNSYRGCIQPDAT</sequence>
<dbReference type="OrthoDB" id="3530961at2"/>
<evidence type="ECO:0000313" key="1">
    <source>
        <dbReference type="EMBL" id="KAB8190222.1"/>
    </source>
</evidence>
<organism evidence="1 2">
    <name type="scientific">Nonomuraea phyllanthi</name>
    <dbReference type="NCBI Taxonomy" id="2219224"/>
    <lineage>
        <taxon>Bacteria</taxon>
        <taxon>Bacillati</taxon>
        <taxon>Actinomycetota</taxon>
        <taxon>Actinomycetes</taxon>
        <taxon>Streptosporangiales</taxon>
        <taxon>Streptosporangiaceae</taxon>
        <taxon>Nonomuraea</taxon>
    </lineage>
</organism>
<keyword evidence="2" id="KW-1185">Reference proteome</keyword>